<organism evidence="2 3">
    <name type="scientific">Salmonella enterica subsp. arizonae</name>
    <dbReference type="NCBI Taxonomy" id="59203"/>
    <lineage>
        <taxon>Bacteria</taxon>
        <taxon>Pseudomonadati</taxon>
        <taxon>Pseudomonadota</taxon>
        <taxon>Gammaproteobacteria</taxon>
        <taxon>Enterobacterales</taxon>
        <taxon>Enterobacteriaceae</taxon>
        <taxon>Salmonella</taxon>
    </lineage>
</organism>
<proteinExistence type="predicted"/>
<name>A0A379SM55_SALER</name>
<accession>A0A379SM55</accession>
<dbReference type="Proteomes" id="UP000254762">
    <property type="component" value="Unassembled WGS sequence"/>
</dbReference>
<gene>
    <name evidence="2" type="ORF">NCTC7304_00022</name>
</gene>
<feature type="signal peptide" evidence="1">
    <location>
        <begin position="1"/>
        <end position="24"/>
    </location>
</feature>
<evidence type="ECO:0000256" key="1">
    <source>
        <dbReference type="SAM" id="SignalP"/>
    </source>
</evidence>
<keyword evidence="1" id="KW-0732">Signal</keyword>
<dbReference type="AlphaFoldDB" id="A0A379SM55"/>
<protein>
    <recommendedName>
        <fullName evidence="4">Lipoprotein</fullName>
    </recommendedName>
</protein>
<evidence type="ECO:0000313" key="3">
    <source>
        <dbReference type="Proteomes" id="UP000254762"/>
    </source>
</evidence>
<evidence type="ECO:0000313" key="2">
    <source>
        <dbReference type="EMBL" id="SUG30673.1"/>
    </source>
</evidence>
<evidence type="ECO:0008006" key="4">
    <source>
        <dbReference type="Google" id="ProtNLM"/>
    </source>
</evidence>
<feature type="chain" id="PRO_5030069246" description="Lipoprotein" evidence="1">
    <location>
        <begin position="25"/>
        <end position="145"/>
    </location>
</feature>
<reference evidence="2 3" key="1">
    <citation type="submission" date="2018-06" db="EMBL/GenBank/DDBJ databases">
        <authorList>
            <consortium name="Pathogen Informatics"/>
            <person name="Doyle S."/>
        </authorList>
    </citation>
    <scope>NUCLEOTIDE SEQUENCE [LARGE SCALE GENOMIC DNA]</scope>
    <source>
        <strain evidence="2 3">NCTC7304</strain>
    </source>
</reference>
<dbReference type="EMBL" id="UGXD01000001">
    <property type="protein sequence ID" value="SUG30673.1"/>
    <property type="molecule type" value="Genomic_DNA"/>
</dbReference>
<sequence length="145" mass="16237">MKRLFFLFYAIIILLSINSDAALADTTQSDSPHLEKVKKTDHNMYVCVNCGNSSDKHIVSGLEHVTSFSTIDLTSRYYEFVWEDMGKTCSAGVYYAVKKTKNPKAVRLPLTCSAIARSSAGIKGKYTYLIVRHQNGTVQTFKLVN</sequence>